<dbReference type="GO" id="GO:0003962">
    <property type="term" value="F:cystathionine gamma-synthase activity"/>
    <property type="evidence" value="ECO:0007669"/>
    <property type="project" value="UniProtKB-EC"/>
</dbReference>
<dbReference type="Gene3D" id="3.40.640.10">
    <property type="entry name" value="Type I PLP-dependent aspartate aminotransferase-like (Major domain)"/>
    <property type="match status" value="1"/>
</dbReference>
<dbReference type="InterPro" id="IPR054542">
    <property type="entry name" value="Cys_met_metab_PP"/>
</dbReference>
<dbReference type="FunFam" id="3.90.1150.10:FF:000033">
    <property type="entry name" value="Cystathionine gamma-synthase"/>
    <property type="match status" value="1"/>
</dbReference>
<dbReference type="AlphaFoldDB" id="D1C5Q1"/>
<dbReference type="PANTHER" id="PTHR11808">
    <property type="entry name" value="TRANS-SULFURATION ENZYME FAMILY MEMBER"/>
    <property type="match status" value="1"/>
</dbReference>
<evidence type="ECO:0000256" key="1">
    <source>
        <dbReference type="ARBA" id="ARBA00001933"/>
    </source>
</evidence>
<comment type="cofactor">
    <cofactor evidence="1 5">
        <name>pyridoxal 5'-phosphate</name>
        <dbReference type="ChEBI" id="CHEBI:597326"/>
    </cofactor>
</comment>
<protein>
    <submittedName>
        <fullName evidence="6">Cystathionine gamma-synthase</fullName>
        <ecNumber evidence="6">2.5.1.48</ecNumber>
    </submittedName>
</protein>
<dbReference type="PIRSF" id="PIRSF001434">
    <property type="entry name" value="CGS"/>
    <property type="match status" value="1"/>
</dbReference>
<gene>
    <name evidence="6" type="ordered locus">Sthe_2023</name>
</gene>
<dbReference type="InterPro" id="IPR015422">
    <property type="entry name" value="PyrdxlP-dep_Trfase_small"/>
</dbReference>
<dbReference type="FunCoup" id="D1C5Q1">
    <property type="interactions" value="438"/>
</dbReference>
<dbReference type="EMBL" id="CP001823">
    <property type="protein sequence ID" value="ACZ39453.1"/>
    <property type="molecule type" value="Genomic_DNA"/>
</dbReference>
<dbReference type="HOGENOM" id="CLU_018986_2_0_0"/>
<dbReference type="EC" id="2.5.1.48" evidence="6"/>
<reference evidence="6 7" key="2">
    <citation type="journal article" date="2010" name="Stand. Genomic Sci.">
        <title>Complete genome sequence of Desulfohalobium retbaense type strain (HR(100)).</title>
        <authorList>
            <person name="Spring S."/>
            <person name="Nolan M."/>
            <person name="Lapidus A."/>
            <person name="Glavina Del Rio T."/>
            <person name="Copeland A."/>
            <person name="Tice H."/>
            <person name="Cheng J.F."/>
            <person name="Lucas S."/>
            <person name="Land M."/>
            <person name="Chen F."/>
            <person name="Bruce D."/>
            <person name="Goodwin L."/>
            <person name="Pitluck S."/>
            <person name="Ivanova N."/>
            <person name="Mavromatis K."/>
            <person name="Mikhailova N."/>
            <person name="Pati A."/>
            <person name="Chen A."/>
            <person name="Palaniappan K."/>
            <person name="Hauser L."/>
            <person name="Chang Y.J."/>
            <person name="Jeffries C.D."/>
            <person name="Munk C."/>
            <person name="Kiss H."/>
            <person name="Chain P."/>
            <person name="Han C."/>
            <person name="Brettin T."/>
            <person name="Detter J.C."/>
            <person name="Schuler E."/>
            <person name="Goker M."/>
            <person name="Rohde M."/>
            <person name="Bristow J."/>
            <person name="Eisen J.A."/>
            <person name="Markowitz V."/>
            <person name="Hugenholtz P."/>
            <person name="Kyrpides N.C."/>
            <person name="Klenk H.P."/>
        </authorList>
    </citation>
    <scope>NUCLEOTIDE SEQUENCE [LARGE SCALE GENOMIC DNA]</scope>
    <source>
        <strain evidence="7">ATCC 49802 / DSM 20745 / S 6022</strain>
    </source>
</reference>
<dbReference type="InterPro" id="IPR015421">
    <property type="entry name" value="PyrdxlP-dep_Trfase_major"/>
</dbReference>
<dbReference type="CDD" id="cd00614">
    <property type="entry name" value="CGS_like"/>
    <property type="match status" value="1"/>
</dbReference>
<keyword evidence="6" id="KW-0808">Transferase</keyword>
<dbReference type="InterPro" id="IPR015424">
    <property type="entry name" value="PyrdxlP-dep_Trfase"/>
</dbReference>
<dbReference type="eggNOG" id="COG0626">
    <property type="taxonomic scope" value="Bacteria"/>
</dbReference>
<dbReference type="STRING" id="479434.Sthe_2023"/>
<evidence type="ECO:0000256" key="3">
    <source>
        <dbReference type="ARBA" id="ARBA00022898"/>
    </source>
</evidence>
<dbReference type="InParanoid" id="D1C5Q1"/>
<dbReference type="GO" id="GO:0030170">
    <property type="term" value="F:pyridoxal phosphate binding"/>
    <property type="evidence" value="ECO:0007669"/>
    <property type="project" value="InterPro"/>
</dbReference>
<dbReference type="Proteomes" id="UP000002027">
    <property type="component" value="Chromosome 1"/>
</dbReference>
<proteinExistence type="inferred from homology"/>
<name>D1C5Q1_SPHTD</name>
<dbReference type="FunFam" id="3.40.640.10:FF:000009">
    <property type="entry name" value="Cystathionine gamma-synthase homolog"/>
    <property type="match status" value="1"/>
</dbReference>
<dbReference type="PROSITE" id="PS00868">
    <property type="entry name" value="CYS_MET_METAB_PP"/>
    <property type="match status" value="1"/>
</dbReference>
<dbReference type="Gene3D" id="3.90.1150.10">
    <property type="entry name" value="Aspartate Aminotransferase, domain 1"/>
    <property type="match status" value="1"/>
</dbReference>
<dbReference type="GO" id="GO:0004123">
    <property type="term" value="F:cystathionine gamma-lyase activity"/>
    <property type="evidence" value="ECO:0007669"/>
    <property type="project" value="TreeGrafter"/>
</dbReference>
<evidence type="ECO:0000256" key="4">
    <source>
        <dbReference type="PIRSR" id="PIRSR001434-2"/>
    </source>
</evidence>
<dbReference type="SUPFAM" id="SSF53383">
    <property type="entry name" value="PLP-dependent transferases"/>
    <property type="match status" value="1"/>
</dbReference>
<feature type="modified residue" description="N6-(pyridoxal phosphate)lysine" evidence="4">
    <location>
        <position position="204"/>
    </location>
</feature>
<dbReference type="PANTHER" id="PTHR11808:SF15">
    <property type="entry name" value="CYSTATHIONINE GAMMA-LYASE"/>
    <property type="match status" value="1"/>
</dbReference>
<dbReference type="Pfam" id="PF01053">
    <property type="entry name" value="Cys_Met_Meta_PP"/>
    <property type="match status" value="1"/>
</dbReference>
<dbReference type="GO" id="GO:0019346">
    <property type="term" value="P:transsulfuration"/>
    <property type="evidence" value="ECO:0007669"/>
    <property type="project" value="InterPro"/>
</dbReference>
<sequence>MHMAQDETTLRFETLAIHAGQDPDPATGAVIVPIYQTSTFAQEEVGKHKGFEYGRTDNPTRSALQTALAALEQADWGLCYASGLAATQNTWYLLNPGDHLILSDDAYGGTYRLAARVASRYGITFSMVDLTDLDAVAGAIQPNTRMIWVETPTNPYLKIVDIAGIREVIGDRSIWLVVDNTFASPYLQQPLTLGADLVLHSTTKYLGGHSDVIGGAVLGNDPEIYETLKFHQNAAGAVPGPFDCWLVLRGIKTLSVRMREHSANGMAIAAMLREHPAVEQVFYPGLPDHPGHLVARRQMPRGFGGMVSFTVQGGYEAARTVVSRTRLFTLAESLGGVESLIEHPGQMTHASLAGSGFEIAPNLIRLSVGIEHVDDLMDDLREALSAVVPASVPGN</sequence>
<evidence type="ECO:0000313" key="7">
    <source>
        <dbReference type="Proteomes" id="UP000002027"/>
    </source>
</evidence>
<evidence type="ECO:0000256" key="5">
    <source>
        <dbReference type="RuleBase" id="RU362118"/>
    </source>
</evidence>
<organism evidence="6 7">
    <name type="scientific">Sphaerobacter thermophilus (strain ATCC 49802 / DSM 20745 / KCCM 41009 / NCIMB 13125 / S 6022)</name>
    <dbReference type="NCBI Taxonomy" id="479434"/>
    <lineage>
        <taxon>Bacteria</taxon>
        <taxon>Pseudomonadati</taxon>
        <taxon>Thermomicrobiota</taxon>
        <taxon>Thermomicrobia</taxon>
        <taxon>Sphaerobacterales</taxon>
        <taxon>Sphaerobacterineae</taxon>
        <taxon>Sphaerobacteraceae</taxon>
        <taxon>Sphaerobacter</taxon>
    </lineage>
</organism>
<comment type="similarity">
    <text evidence="2 5">Belongs to the trans-sulfuration enzymes family.</text>
</comment>
<dbReference type="InterPro" id="IPR000277">
    <property type="entry name" value="Cys/Met-Metab_PyrdxlP-dep_enz"/>
</dbReference>
<accession>D1C5Q1</accession>
<reference evidence="7" key="1">
    <citation type="submission" date="2009-11" db="EMBL/GenBank/DDBJ databases">
        <title>The complete chromosome 1 of Sphaerobacter thermophilus DSM 20745.</title>
        <authorList>
            <person name="Lucas S."/>
            <person name="Copeland A."/>
            <person name="Lapidus A."/>
            <person name="Glavina del Rio T."/>
            <person name="Dalin E."/>
            <person name="Tice H."/>
            <person name="Bruce D."/>
            <person name="Goodwin L."/>
            <person name="Pitluck S."/>
            <person name="Kyrpides N."/>
            <person name="Mavromatis K."/>
            <person name="Ivanova N."/>
            <person name="Mikhailova N."/>
            <person name="LaButti K.M."/>
            <person name="Clum A."/>
            <person name="Sun H.I."/>
            <person name="Brettin T."/>
            <person name="Detter J.C."/>
            <person name="Han C."/>
            <person name="Larimer F."/>
            <person name="Land M."/>
            <person name="Hauser L."/>
            <person name="Markowitz V."/>
            <person name="Cheng J.F."/>
            <person name="Hugenholtz P."/>
            <person name="Woyke T."/>
            <person name="Wu D."/>
            <person name="Steenblock K."/>
            <person name="Schneider S."/>
            <person name="Pukall R."/>
            <person name="Goeker M."/>
            <person name="Klenk H.P."/>
            <person name="Eisen J.A."/>
        </authorList>
    </citation>
    <scope>NUCLEOTIDE SEQUENCE [LARGE SCALE GENOMIC DNA]</scope>
    <source>
        <strain evidence="7">ATCC 49802 / DSM 20745 / S 6022</strain>
    </source>
</reference>
<dbReference type="GO" id="GO:0009086">
    <property type="term" value="P:methionine biosynthetic process"/>
    <property type="evidence" value="ECO:0007669"/>
    <property type="project" value="UniProtKB-ARBA"/>
</dbReference>
<dbReference type="GO" id="GO:0019343">
    <property type="term" value="P:cysteine biosynthetic process via cystathionine"/>
    <property type="evidence" value="ECO:0007669"/>
    <property type="project" value="TreeGrafter"/>
</dbReference>
<evidence type="ECO:0000256" key="2">
    <source>
        <dbReference type="ARBA" id="ARBA00009077"/>
    </source>
</evidence>
<keyword evidence="7" id="KW-1185">Reference proteome</keyword>
<dbReference type="KEGG" id="sti:Sthe_2023"/>
<evidence type="ECO:0000313" key="6">
    <source>
        <dbReference type="EMBL" id="ACZ39453.1"/>
    </source>
</evidence>
<dbReference type="GO" id="GO:0005737">
    <property type="term" value="C:cytoplasm"/>
    <property type="evidence" value="ECO:0007669"/>
    <property type="project" value="TreeGrafter"/>
</dbReference>
<dbReference type="NCBIfam" id="NF005871">
    <property type="entry name" value="PRK07811.1"/>
    <property type="match status" value="1"/>
</dbReference>
<keyword evidence="3 4" id="KW-0663">Pyridoxal phosphate</keyword>